<dbReference type="EnsemblPlants" id="Solyc08g023320.1.1">
    <property type="protein sequence ID" value="Solyc08g023320.1.1.1"/>
    <property type="gene ID" value="Solyc08g023320.1"/>
</dbReference>
<organism evidence="1">
    <name type="scientific">Solanum lycopersicum</name>
    <name type="common">Tomato</name>
    <name type="synonym">Lycopersicon esculentum</name>
    <dbReference type="NCBI Taxonomy" id="4081"/>
    <lineage>
        <taxon>Eukaryota</taxon>
        <taxon>Viridiplantae</taxon>
        <taxon>Streptophyta</taxon>
        <taxon>Embryophyta</taxon>
        <taxon>Tracheophyta</taxon>
        <taxon>Spermatophyta</taxon>
        <taxon>Magnoliopsida</taxon>
        <taxon>eudicotyledons</taxon>
        <taxon>Gunneridae</taxon>
        <taxon>Pentapetalae</taxon>
        <taxon>asterids</taxon>
        <taxon>lamiids</taxon>
        <taxon>Solanales</taxon>
        <taxon>Solanaceae</taxon>
        <taxon>Solanoideae</taxon>
        <taxon>Solaneae</taxon>
        <taxon>Solanum</taxon>
        <taxon>Solanum subgen. Lycopersicon</taxon>
    </lineage>
</organism>
<reference evidence="1" key="2">
    <citation type="submission" date="2019-01" db="UniProtKB">
        <authorList>
            <consortium name="EnsemblPlants"/>
        </authorList>
    </citation>
    <scope>IDENTIFICATION</scope>
    <source>
        <strain evidence="1">cv. Heinz 1706</strain>
    </source>
</reference>
<dbReference type="Proteomes" id="UP000004994">
    <property type="component" value="Chromosome 8"/>
</dbReference>
<keyword evidence="2" id="KW-1185">Reference proteome</keyword>
<dbReference type="AlphaFoldDB" id="A0A3Q7HJZ0"/>
<proteinExistence type="predicted"/>
<name>A0A3Q7HJZ0_SOLLC</name>
<dbReference type="InParanoid" id="A0A3Q7HJZ0"/>
<evidence type="ECO:0000313" key="1">
    <source>
        <dbReference type="EnsemblPlants" id="Solyc08g023320.1.1.1"/>
    </source>
</evidence>
<reference evidence="1" key="1">
    <citation type="journal article" date="2012" name="Nature">
        <title>The tomato genome sequence provides insights into fleshy fruit evolution.</title>
        <authorList>
            <consortium name="Tomato Genome Consortium"/>
        </authorList>
    </citation>
    <scope>NUCLEOTIDE SEQUENCE [LARGE SCALE GENOMIC DNA]</scope>
    <source>
        <strain evidence="1">cv. Heinz 1706</strain>
    </source>
</reference>
<protein>
    <submittedName>
        <fullName evidence="1">Uncharacterized protein</fullName>
    </submittedName>
</protein>
<evidence type="ECO:0000313" key="2">
    <source>
        <dbReference type="Proteomes" id="UP000004994"/>
    </source>
</evidence>
<accession>A0A3Q7HJZ0</accession>
<sequence length="125" mass="13962">MRSATLEEMRRVATGSSNIGSEAGSCQISENLLSTARGSINNFVNTQARQVTLNSKWKKEERKEVCQRIGRFSFSSGIPFNIANDPCYLPMFEGVANYGPGFVPPSMFELRTFILKDEVTNINKM</sequence>
<dbReference type="Gramene" id="Solyc08g023320.1.1">
    <property type="protein sequence ID" value="Solyc08g023320.1.1.1"/>
    <property type="gene ID" value="Solyc08g023320.1"/>
</dbReference>
<dbReference type="PaxDb" id="4081-Solyc08g023320.1.1"/>